<dbReference type="Proteomes" id="UP000184267">
    <property type="component" value="Unassembled WGS sequence"/>
</dbReference>
<evidence type="ECO:0000313" key="2">
    <source>
        <dbReference type="Proteomes" id="UP000184267"/>
    </source>
</evidence>
<feature type="non-terminal residue" evidence="1">
    <location>
        <position position="1"/>
    </location>
</feature>
<dbReference type="AlphaFoldDB" id="A0A1M2W2I0"/>
<dbReference type="OMA" id="HRERSAY"/>
<dbReference type="PANTHER" id="PTHR46579">
    <property type="entry name" value="F5/8 TYPE C DOMAIN-CONTAINING PROTEIN-RELATED"/>
    <property type="match status" value="1"/>
</dbReference>
<dbReference type="OrthoDB" id="3252362at2759"/>
<evidence type="ECO:0000313" key="1">
    <source>
        <dbReference type="EMBL" id="OJT14016.1"/>
    </source>
</evidence>
<dbReference type="PANTHER" id="PTHR46579:SF1">
    <property type="entry name" value="F5_8 TYPE C DOMAIN-CONTAINING PROTEIN"/>
    <property type="match status" value="1"/>
</dbReference>
<dbReference type="EMBL" id="MNAD01000341">
    <property type="protein sequence ID" value="OJT14016.1"/>
    <property type="molecule type" value="Genomic_DNA"/>
</dbReference>
<reference evidence="1 2" key="1">
    <citation type="submission" date="2016-10" db="EMBL/GenBank/DDBJ databases">
        <title>Genome sequence of the basidiomycete white-rot fungus Trametes pubescens.</title>
        <authorList>
            <person name="Makela M.R."/>
            <person name="Granchi Z."/>
            <person name="Peng M."/>
            <person name="De Vries R.P."/>
            <person name="Grigoriev I."/>
            <person name="Riley R."/>
            <person name="Hilden K."/>
        </authorList>
    </citation>
    <scope>NUCLEOTIDE SEQUENCE [LARGE SCALE GENOMIC DNA]</scope>
    <source>
        <strain evidence="1 2">FBCC735</strain>
    </source>
</reference>
<protein>
    <submittedName>
        <fullName evidence="1">Uncharacterized protein</fullName>
    </submittedName>
</protein>
<gene>
    <name evidence="1" type="ORF">TRAPUB_9433</name>
</gene>
<name>A0A1M2W2I0_TRAPU</name>
<organism evidence="1 2">
    <name type="scientific">Trametes pubescens</name>
    <name type="common">White-rot fungus</name>
    <dbReference type="NCBI Taxonomy" id="154538"/>
    <lineage>
        <taxon>Eukaryota</taxon>
        <taxon>Fungi</taxon>
        <taxon>Dikarya</taxon>
        <taxon>Basidiomycota</taxon>
        <taxon>Agaricomycotina</taxon>
        <taxon>Agaricomycetes</taxon>
        <taxon>Polyporales</taxon>
        <taxon>Polyporaceae</taxon>
        <taxon>Trametes</taxon>
    </lineage>
</organism>
<dbReference type="InterPro" id="IPR041078">
    <property type="entry name" value="Plavaka"/>
</dbReference>
<accession>A0A1M2W2I0</accession>
<sequence length="1036" mass="117322">KALEKRKPGATIIPVIISSDKTQLTTFGSKTAYPVYITIGNLPKDVRRKPSRRGQILLAYLPSSNLKHISNKAARRRTLANLFHACMAHVLAPLHKAGLDGLDIVSSDGVTRRGHPILAVYIGDYPEQLLVTCCKNGTCPKCAVSREDVGSSMDTNRPLRDLKKVLGALNTFDDGPTAFSRACREAGIKPVVNPFWKDLPYVNIFRSITPDILHQLYQGLVKHLLSWLKAAYGSEELDARCRRIPPNHHIRLFLRGITTLQKVTGKEHSDMCRFLLGLIIGLPLPGGISPVRLVRAVRGLLDFLYLAQYPAHTTDTLALLEDALKHFHSNKSVFTELEIRAHFKLPKLHSLDHYIEAIKLFGTTDNYDTQYTERLHIDFAKDAYRATNHKDEFPQMTTWLEHREKIARHEAYVKWRLRRIASEQEHRLRPSEPNTAVAVPPSGVLPELPLSRDDPIAGIHALAPYNQTRTARARARSVWTSIKIAKWPSVKALSFEAAAERYGALYLRDALAHFVVQYRNPDLSTAEVERASLAVGFRFRKMPAFHKLKFTLNDAQDLGIMDSIQDVAHARPERKDKQGRTVPGRFDTVLLNDGTGGASGVKGYHVAQLRLVFKLPKAACEDLFPDVLAPGHLAYVERFSHFTTPDSVHGLYKVTRRRDPTGARLASVVESYLYLYSPFMLRKLLPRIFWRNLCKLVKGVRILHQQTITAEELCKCRELLNDATLEFEEIYYARDADRLHLVRPCIHALWHGPDEIFFRGALISITQWTMERLIGDLVAELRQHSKPYANLSQRAFLRCQVNALFALCPLLNPNHKPDSELPRGAEVIGDEYVLLRALDNCPWPVSQDEASAFHDFFAETEPGIVDAAARDTYMLKVRRWDRLQLPNGQVVKSAWKENNRPLMSLRLGLRIRRCVKFTDDGETHMGEVRYFAQVGQARRTVALVSVFGPRDEDLYADSYETVDLRPYRGDEALRVIDAKSIKAVVGMIPDEVDDDLDPTTDYQHFHLGREYAVVEKMGFDGGILVGDRDPEGEVEE</sequence>
<comment type="caution">
    <text evidence="1">The sequence shown here is derived from an EMBL/GenBank/DDBJ whole genome shotgun (WGS) entry which is preliminary data.</text>
</comment>
<proteinExistence type="predicted"/>
<dbReference type="Pfam" id="PF18759">
    <property type="entry name" value="Plavaka"/>
    <property type="match status" value="1"/>
</dbReference>
<keyword evidence="2" id="KW-1185">Reference proteome</keyword>